<name>A0A665U0A0_ECHNA</name>
<dbReference type="InterPro" id="IPR027377">
    <property type="entry name" value="ZAR1/RTP1-5-like_Znf-3CxxC"/>
</dbReference>
<dbReference type="GO" id="GO:0006612">
    <property type="term" value="P:protein targeting to membrane"/>
    <property type="evidence" value="ECO:0007669"/>
    <property type="project" value="TreeGrafter"/>
</dbReference>
<reference evidence="9" key="1">
    <citation type="submission" date="2021-04" db="EMBL/GenBank/DDBJ databases">
        <authorList>
            <consortium name="Wellcome Sanger Institute Data Sharing"/>
        </authorList>
    </citation>
    <scope>NUCLEOTIDE SEQUENCE [LARGE SCALE GENOMIC DNA]</scope>
</reference>
<evidence type="ECO:0000256" key="3">
    <source>
        <dbReference type="ARBA" id="ARBA00022723"/>
    </source>
</evidence>
<organism evidence="9 10">
    <name type="scientific">Echeneis naucrates</name>
    <name type="common">Live sharksucker</name>
    <dbReference type="NCBI Taxonomy" id="173247"/>
    <lineage>
        <taxon>Eukaryota</taxon>
        <taxon>Metazoa</taxon>
        <taxon>Chordata</taxon>
        <taxon>Craniata</taxon>
        <taxon>Vertebrata</taxon>
        <taxon>Euteleostomi</taxon>
        <taxon>Actinopterygii</taxon>
        <taxon>Neopterygii</taxon>
        <taxon>Teleostei</taxon>
        <taxon>Neoteleostei</taxon>
        <taxon>Acanthomorphata</taxon>
        <taxon>Carangaria</taxon>
        <taxon>Carangiformes</taxon>
        <taxon>Echeneidae</taxon>
        <taxon>Echeneis</taxon>
    </lineage>
</organism>
<keyword evidence="5" id="KW-0862">Zinc</keyword>
<evidence type="ECO:0000256" key="5">
    <source>
        <dbReference type="ARBA" id="ARBA00022833"/>
    </source>
</evidence>
<dbReference type="PANTHER" id="PTHR14402:SF20">
    <property type="entry name" value="RECEPTOR-TRANSPORTING PROTEIN 2"/>
    <property type="match status" value="1"/>
</dbReference>
<comment type="subcellular location">
    <subcellularLocation>
        <location evidence="1">Membrane</location>
        <topology evidence="1">Single-pass membrane protein</topology>
    </subcellularLocation>
</comment>
<evidence type="ECO:0000256" key="7">
    <source>
        <dbReference type="ARBA" id="ARBA00023136"/>
    </source>
</evidence>
<evidence type="ECO:0000256" key="6">
    <source>
        <dbReference type="ARBA" id="ARBA00022989"/>
    </source>
</evidence>
<dbReference type="RefSeq" id="XP_029370190.1">
    <property type="nucleotide sequence ID" value="XM_029514330.1"/>
</dbReference>
<feature type="domain" description="3CxxC-type" evidence="8">
    <location>
        <begin position="59"/>
        <end position="168"/>
    </location>
</feature>
<reference evidence="9" key="3">
    <citation type="submission" date="2025-09" db="UniProtKB">
        <authorList>
            <consortium name="Ensembl"/>
        </authorList>
    </citation>
    <scope>IDENTIFICATION</scope>
</reference>
<dbReference type="GO" id="GO:0008270">
    <property type="term" value="F:zinc ion binding"/>
    <property type="evidence" value="ECO:0007669"/>
    <property type="project" value="UniProtKB-KW"/>
</dbReference>
<dbReference type="GeneID" id="115051061"/>
<keyword evidence="4" id="KW-0863">Zinc-finger</keyword>
<gene>
    <name evidence="9" type="primary">LOC115051061</name>
</gene>
<dbReference type="Pfam" id="PF13695">
    <property type="entry name" value="Zn_ribbon_3CxxC"/>
    <property type="match status" value="1"/>
</dbReference>
<keyword evidence="6" id="KW-1133">Transmembrane helix</keyword>
<sequence>MGTSTEWVPSLWLDIFDELLNDDNELDYGDQWTLNFNYNQTNDLTPEQRRRGWKISSCCTLGSFRCSSCSRTWSSARVTLVFHYRLRGERGTVIMRPFGQICRVCQSNNFELPGFKSETAKQNLLRLFSKIRKNCYGDDDDDGGTSPSCTQRWTKPHEKSLCEACQLGICCQEEEEDEED</sequence>
<dbReference type="PANTHER" id="PTHR14402">
    <property type="entry name" value="RECEPTOR TRANSPORTING PROTEIN"/>
    <property type="match status" value="1"/>
</dbReference>
<dbReference type="SMART" id="SM01328">
    <property type="entry name" value="zf-3CxxC"/>
    <property type="match status" value="1"/>
</dbReference>
<reference evidence="9" key="2">
    <citation type="submission" date="2025-08" db="UniProtKB">
        <authorList>
            <consortium name="Ensembl"/>
        </authorList>
    </citation>
    <scope>IDENTIFICATION</scope>
</reference>
<dbReference type="OMA" id="SINMDTE"/>
<dbReference type="OrthoDB" id="8121437at2759"/>
<dbReference type="AlphaFoldDB" id="A0A665U0A0"/>
<protein>
    <submittedName>
        <fullName evidence="9">Receptor-transporting protein 4-like</fullName>
    </submittedName>
</protein>
<proteinExistence type="predicted"/>
<dbReference type="InterPro" id="IPR026096">
    <property type="entry name" value="R-trans_p"/>
</dbReference>
<evidence type="ECO:0000256" key="2">
    <source>
        <dbReference type="ARBA" id="ARBA00022692"/>
    </source>
</evidence>
<keyword evidence="3" id="KW-0479">Metal-binding</keyword>
<evidence type="ECO:0000256" key="4">
    <source>
        <dbReference type="ARBA" id="ARBA00022771"/>
    </source>
</evidence>
<dbReference type="GO" id="GO:0031849">
    <property type="term" value="F:olfactory receptor binding"/>
    <property type="evidence" value="ECO:0007669"/>
    <property type="project" value="TreeGrafter"/>
</dbReference>
<evidence type="ECO:0000259" key="8">
    <source>
        <dbReference type="SMART" id="SM01328"/>
    </source>
</evidence>
<keyword evidence="7" id="KW-0472">Membrane</keyword>
<evidence type="ECO:0000313" key="10">
    <source>
        <dbReference type="Proteomes" id="UP000472264"/>
    </source>
</evidence>
<keyword evidence="10" id="KW-1185">Reference proteome</keyword>
<keyword evidence="2" id="KW-0812">Transmembrane</keyword>
<dbReference type="Proteomes" id="UP000472264">
    <property type="component" value="Chromosome 11"/>
</dbReference>
<evidence type="ECO:0000313" key="9">
    <source>
        <dbReference type="Ensembl" id="ENSENLP00000012922.1"/>
    </source>
</evidence>
<accession>A0A665U0A0</accession>
<dbReference type="GO" id="GO:0016020">
    <property type="term" value="C:membrane"/>
    <property type="evidence" value="ECO:0007669"/>
    <property type="project" value="UniProtKB-SubCell"/>
</dbReference>
<dbReference type="InParanoid" id="A0A665U0A0"/>
<evidence type="ECO:0000256" key="1">
    <source>
        <dbReference type="ARBA" id="ARBA00004167"/>
    </source>
</evidence>
<dbReference type="Ensembl" id="ENSENLT00000013442.1">
    <property type="protein sequence ID" value="ENSENLP00000012922.1"/>
    <property type="gene ID" value="ENSENLG00000006119.1"/>
</dbReference>
<dbReference type="GO" id="GO:0051205">
    <property type="term" value="P:protein insertion into membrane"/>
    <property type="evidence" value="ECO:0007669"/>
    <property type="project" value="TreeGrafter"/>
</dbReference>